<sequence length="247" mass="28224">MDFFLKTDKGLIRPHNEDRVKICLGRETVLAILCDGMGGHYGGAKCASLVTDLFETYFKTNFPHDVQYDNKIAINHWFIDALEFIKENLENFAILNPEYSDMGSTLTAALIFPNQKYLYIFNVGDSRTYIYNGLLYQVTEDQNIKNAWVKEGKIKKENADNLKYGNRLTSCIGPKKQMNPDGVIYGKDSNPKYIILTSDGLHDFVEKPFMELVMQQNISLKEKAEKLIDCAKKNHSNDNMSIIIVEV</sequence>
<dbReference type="Gene3D" id="3.60.40.10">
    <property type="entry name" value="PPM-type phosphatase domain"/>
    <property type="match status" value="1"/>
</dbReference>
<dbReference type="InterPro" id="IPR001932">
    <property type="entry name" value="PPM-type_phosphatase-like_dom"/>
</dbReference>
<keyword evidence="3" id="KW-1185">Reference proteome</keyword>
<dbReference type="GO" id="GO:0004722">
    <property type="term" value="F:protein serine/threonine phosphatase activity"/>
    <property type="evidence" value="ECO:0007669"/>
    <property type="project" value="InterPro"/>
</dbReference>
<organism evidence="2 3">
    <name type="scientific">[Mycoplasma] anseris</name>
    <dbReference type="NCBI Taxonomy" id="92400"/>
    <lineage>
        <taxon>Bacteria</taxon>
        <taxon>Bacillati</taxon>
        <taxon>Mycoplasmatota</taxon>
        <taxon>Mycoplasmoidales</taxon>
        <taxon>Metamycoplasmataceae</taxon>
        <taxon>Metamycoplasma</taxon>
    </lineage>
</organism>
<dbReference type="Pfam" id="PF13672">
    <property type="entry name" value="PP2C_2"/>
    <property type="match status" value="1"/>
</dbReference>
<gene>
    <name evidence="2" type="ORF">DP065_02010</name>
</gene>
<feature type="domain" description="PPM-type phosphatase" evidence="1">
    <location>
        <begin position="2"/>
        <end position="247"/>
    </location>
</feature>
<dbReference type="RefSeq" id="WP_052169642.1">
    <property type="nucleotide sequence ID" value="NZ_CP030140.1"/>
</dbReference>
<protein>
    <submittedName>
        <fullName evidence="2">Serine/threonine-protein phosphatase</fullName>
    </submittedName>
</protein>
<name>A0A2Z4ND87_9BACT</name>
<proteinExistence type="predicted"/>
<dbReference type="InterPro" id="IPR036457">
    <property type="entry name" value="PPM-type-like_dom_sf"/>
</dbReference>
<dbReference type="SMART" id="SM00331">
    <property type="entry name" value="PP2C_SIG"/>
    <property type="match status" value="1"/>
</dbReference>
<dbReference type="CDD" id="cd00143">
    <property type="entry name" value="PP2Cc"/>
    <property type="match status" value="1"/>
</dbReference>
<dbReference type="PROSITE" id="PS51746">
    <property type="entry name" value="PPM_2"/>
    <property type="match status" value="1"/>
</dbReference>
<dbReference type="KEGG" id="mane:DP065_02010"/>
<dbReference type="EMBL" id="CP030140">
    <property type="protein sequence ID" value="AWX69519.1"/>
    <property type="molecule type" value="Genomic_DNA"/>
</dbReference>
<dbReference type="Proteomes" id="UP000250218">
    <property type="component" value="Chromosome"/>
</dbReference>
<evidence type="ECO:0000313" key="2">
    <source>
        <dbReference type="EMBL" id="AWX69519.1"/>
    </source>
</evidence>
<reference evidence="3" key="1">
    <citation type="submission" date="2018-06" db="EMBL/GenBank/DDBJ databases">
        <title>Complete genome sequences of Mycoplasma anatis, M. anseris and M. cloacale type strains.</title>
        <authorList>
            <person name="Grozner D."/>
            <person name="Forro B."/>
            <person name="Sulyok K.M."/>
            <person name="Marton S."/>
            <person name="Kreizinger Z."/>
            <person name="Banyai K."/>
            <person name="Gyuranecz M."/>
        </authorList>
    </citation>
    <scope>NUCLEOTIDE SEQUENCE [LARGE SCALE GENOMIC DNA]</scope>
    <source>
        <strain evidence="3">ATCC 49234</strain>
    </source>
</reference>
<accession>A0A2Z4ND87</accession>
<dbReference type="AlphaFoldDB" id="A0A2Z4ND87"/>
<dbReference type="PANTHER" id="PTHR13832">
    <property type="entry name" value="PROTEIN PHOSPHATASE 2C"/>
    <property type="match status" value="1"/>
</dbReference>
<dbReference type="PANTHER" id="PTHR13832:SF827">
    <property type="entry name" value="PROTEIN PHOSPHATASE 1L"/>
    <property type="match status" value="1"/>
</dbReference>
<evidence type="ECO:0000313" key="3">
    <source>
        <dbReference type="Proteomes" id="UP000250218"/>
    </source>
</evidence>
<dbReference type="SUPFAM" id="SSF81606">
    <property type="entry name" value="PP2C-like"/>
    <property type="match status" value="1"/>
</dbReference>
<dbReference type="SMART" id="SM00332">
    <property type="entry name" value="PP2Cc"/>
    <property type="match status" value="1"/>
</dbReference>
<evidence type="ECO:0000259" key="1">
    <source>
        <dbReference type="PROSITE" id="PS51746"/>
    </source>
</evidence>
<dbReference type="InterPro" id="IPR015655">
    <property type="entry name" value="PP2C"/>
</dbReference>